<name>A0ABV4DK38_9FIRM</name>
<accession>A0ABV4DK38</accession>
<protein>
    <submittedName>
        <fullName evidence="1">Uncharacterized protein</fullName>
    </submittedName>
</protein>
<evidence type="ECO:0000313" key="2">
    <source>
        <dbReference type="Proteomes" id="UP001565219"/>
    </source>
</evidence>
<proteinExistence type="predicted"/>
<organism evidence="1 2">
    <name type="scientific">Anaerostipes hominis</name>
    <name type="common">ex Lee et al. 2021</name>
    <dbReference type="NCBI Taxonomy" id="2025494"/>
    <lineage>
        <taxon>Bacteria</taxon>
        <taxon>Bacillati</taxon>
        <taxon>Bacillota</taxon>
        <taxon>Clostridia</taxon>
        <taxon>Lachnospirales</taxon>
        <taxon>Lachnospiraceae</taxon>
        <taxon>Anaerostipes</taxon>
    </lineage>
</organism>
<keyword evidence="2" id="KW-1185">Reference proteome</keyword>
<reference evidence="1 2" key="1">
    <citation type="submission" date="2024-03" db="EMBL/GenBank/DDBJ databases">
        <title>Mouse gut bacterial collection (mGBC) of GemPharmatech.</title>
        <authorList>
            <person name="He Y."/>
            <person name="Dong L."/>
            <person name="Wu D."/>
            <person name="Gao X."/>
            <person name="Lin Z."/>
        </authorList>
    </citation>
    <scope>NUCLEOTIDE SEQUENCE [LARGE SCALE GENOMIC DNA]</scope>
    <source>
        <strain evidence="1 2">32-10</strain>
    </source>
</reference>
<dbReference type="RefSeq" id="WP_024726422.1">
    <property type="nucleotide sequence ID" value="NZ_BAABXW010000002.1"/>
</dbReference>
<dbReference type="EMBL" id="JBCLTR010000023">
    <property type="protein sequence ID" value="MEY8634641.1"/>
    <property type="molecule type" value="Genomic_DNA"/>
</dbReference>
<gene>
    <name evidence="1" type="ORF">AALG99_14170</name>
</gene>
<evidence type="ECO:0000313" key="1">
    <source>
        <dbReference type="EMBL" id="MEY8634641.1"/>
    </source>
</evidence>
<sequence length="120" mass="14345">MNLEDFYRGRDEDYPVIIGRFMGNENLLKKFVKNFADDPTYGRLCEARYAFIFRKYFEVFGRHTVIEEVSQKIGRTDIIYDYDKQVLVNNLEGLSMDNNDMRSSEINGQRSFDFLWSHLF</sequence>
<dbReference type="Proteomes" id="UP001565219">
    <property type="component" value="Unassembled WGS sequence"/>
</dbReference>
<comment type="caution">
    <text evidence="1">The sequence shown here is derived from an EMBL/GenBank/DDBJ whole genome shotgun (WGS) entry which is preliminary data.</text>
</comment>